<reference evidence="3 4" key="1">
    <citation type="submission" date="2019-01" db="EMBL/GenBank/DDBJ databases">
        <title>Vibrio BEI176 sp. nov, a marine bacterium isolated from China: eastern marignal seas.</title>
        <authorList>
            <person name="Li B."/>
        </authorList>
    </citation>
    <scope>NUCLEOTIDE SEQUENCE [LARGE SCALE GENOMIC DNA]</scope>
    <source>
        <strain evidence="3 4">BEI176</strain>
    </source>
</reference>
<proteinExistence type="predicted"/>
<protein>
    <submittedName>
        <fullName evidence="3">Uncharacterized protein</fullName>
    </submittedName>
</protein>
<comment type="caution">
    <text evidence="3">The sequence shown here is derived from an EMBL/GenBank/DDBJ whole genome shotgun (WGS) entry which is preliminary data.</text>
</comment>
<dbReference type="EMBL" id="SATR01000149">
    <property type="protein sequence ID" value="TFH89025.1"/>
    <property type="molecule type" value="Genomic_DNA"/>
</dbReference>
<accession>A0A4Y8W8Z6</accession>
<feature type="compositionally biased region" description="Basic and acidic residues" evidence="2">
    <location>
        <begin position="59"/>
        <end position="70"/>
    </location>
</feature>
<evidence type="ECO:0000256" key="2">
    <source>
        <dbReference type="SAM" id="MobiDB-lite"/>
    </source>
</evidence>
<keyword evidence="4" id="KW-1185">Reference proteome</keyword>
<keyword evidence="1" id="KW-0175">Coiled coil</keyword>
<feature type="coiled-coil region" evidence="1">
    <location>
        <begin position="1"/>
        <end position="30"/>
    </location>
</feature>
<dbReference type="AlphaFoldDB" id="A0A4Y8W8Z6"/>
<sequence length="96" mass="11256">MNEEELKLKIAENRAKRAKITERLQAAKEAREVKLAEQAYYFPDESTFCQKLKQQTAQKHAEEAKHELNTRRNGRCLDGSLDMTLSENKNKRKYVD</sequence>
<gene>
    <name evidence="3" type="ORF">ELS82_24560</name>
</gene>
<organism evidence="3 4">
    <name type="scientific">Vibrio ouci</name>
    <dbReference type="NCBI Taxonomy" id="2499078"/>
    <lineage>
        <taxon>Bacteria</taxon>
        <taxon>Pseudomonadati</taxon>
        <taxon>Pseudomonadota</taxon>
        <taxon>Gammaproteobacteria</taxon>
        <taxon>Vibrionales</taxon>
        <taxon>Vibrionaceae</taxon>
        <taxon>Vibrio</taxon>
    </lineage>
</organism>
<name>A0A4Y8W8Z6_9VIBR</name>
<evidence type="ECO:0000313" key="3">
    <source>
        <dbReference type="EMBL" id="TFH89025.1"/>
    </source>
</evidence>
<evidence type="ECO:0000313" key="4">
    <source>
        <dbReference type="Proteomes" id="UP000297753"/>
    </source>
</evidence>
<evidence type="ECO:0000256" key="1">
    <source>
        <dbReference type="SAM" id="Coils"/>
    </source>
</evidence>
<dbReference type="RefSeq" id="WP_134837725.1">
    <property type="nucleotide sequence ID" value="NZ_SATR01000149.1"/>
</dbReference>
<feature type="region of interest" description="Disordered" evidence="2">
    <location>
        <begin position="58"/>
        <end position="96"/>
    </location>
</feature>
<dbReference type="Proteomes" id="UP000297753">
    <property type="component" value="Unassembled WGS sequence"/>
</dbReference>